<dbReference type="Pfam" id="PF02146">
    <property type="entry name" value="SIR2"/>
    <property type="match status" value="1"/>
</dbReference>
<dbReference type="Pfam" id="PF00732">
    <property type="entry name" value="GMC_oxred_N"/>
    <property type="match status" value="1"/>
</dbReference>
<dbReference type="SUPFAM" id="SSF52467">
    <property type="entry name" value="DHS-like NAD/FAD-binding domain"/>
    <property type="match status" value="1"/>
</dbReference>
<feature type="region of interest" description="Disordered" evidence="6">
    <location>
        <begin position="943"/>
        <end position="1000"/>
    </location>
</feature>
<dbReference type="Proteomes" id="UP000078343">
    <property type="component" value="Unassembled WGS sequence"/>
</dbReference>
<dbReference type="CDD" id="cd01408">
    <property type="entry name" value="SIRT1"/>
    <property type="match status" value="1"/>
</dbReference>
<keyword evidence="4" id="KW-0520">NAD</keyword>
<feature type="compositionally biased region" description="Low complexity" evidence="6">
    <location>
        <begin position="966"/>
        <end position="982"/>
    </location>
</feature>
<evidence type="ECO:0000256" key="1">
    <source>
        <dbReference type="ARBA" id="ARBA00006924"/>
    </source>
</evidence>
<dbReference type="PANTHER" id="PTHR11552:SF78">
    <property type="entry name" value="GLUCOSE-METHANOL-CHOLINE OXIDOREDUCTASE N-TERMINAL DOMAIN-CONTAINING PROTEIN"/>
    <property type="match status" value="1"/>
</dbReference>
<keyword evidence="5" id="KW-0479">Metal-binding</keyword>
<dbReference type="InterPro" id="IPR026590">
    <property type="entry name" value="Ssirtuin_cat_dom"/>
</dbReference>
<dbReference type="AlphaFoldDB" id="A0A178ZRC2"/>
<dbReference type="GO" id="GO:0016614">
    <property type="term" value="F:oxidoreductase activity, acting on CH-OH group of donors"/>
    <property type="evidence" value="ECO:0007669"/>
    <property type="project" value="InterPro"/>
</dbReference>
<feature type="binding site" evidence="5">
    <location>
        <position position="798"/>
    </location>
    <ligand>
        <name>Zn(2+)</name>
        <dbReference type="ChEBI" id="CHEBI:29105"/>
    </ligand>
</feature>
<dbReference type="PROSITE" id="PS00624">
    <property type="entry name" value="GMC_OXRED_2"/>
    <property type="match status" value="1"/>
</dbReference>
<organism evidence="8 9">
    <name type="scientific">Fonsecaea erecta</name>
    <dbReference type="NCBI Taxonomy" id="1367422"/>
    <lineage>
        <taxon>Eukaryota</taxon>
        <taxon>Fungi</taxon>
        <taxon>Dikarya</taxon>
        <taxon>Ascomycota</taxon>
        <taxon>Pezizomycotina</taxon>
        <taxon>Eurotiomycetes</taxon>
        <taxon>Chaetothyriomycetidae</taxon>
        <taxon>Chaetothyriales</taxon>
        <taxon>Herpotrichiellaceae</taxon>
        <taxon>Fonsecaea</taxon>
    </lineage>
</organism>
<evidence type="ECO:0000313" key="9">
    <source>
        <dbReference type="Proteomes" id="UP000078343"/>
    </source>
</evidence>
<reference evidence="8 9" key="1">
    <citation type="submission" date="2016-04" db="EMBL/GenBank/DDBJ databases">
        <title>Draft genome of Fonsecaea erecta CBS 125763.</title>
        <authorList>
            <person name="Weiss V.A."/>
            <person name="Vicente V.A."/>
            <person name="Raittz R.T."/>
            <person name="Moreno L.F."/>
            <person name="De Souza E.M."/>
            <person name="Pedrosa F.O."/>
            <person name="Steffens M.B."/>
            <person name="Faoro H."/>
            <person name="Tadra-Sfeir M.Z."/>
            <person name="Najafzadeh M.J."/>
            <person name="Felipe M.S."/>
            <person name="Teixeira M."/>
            <person name="Sun J."/>
            <person name="Xi L."/>
            <person name="Gomes R."/>
            <person name="De Azevedo C.M."/>
            <person name="Salgado C.G."/>
            <person name="Da Silva M.B."/>
            <person name="Nascimento M.F."/>
            <person name="Queiroz-Telles F."/>
            <person name="Attili D.S."/>
            <person name="Gorbushina A."/>
        </authorList>
    </citation>
    <scope>NUCLEOTIDE SEQUENCE [LARGE SCALE GENOMIC DNA]</scope>
    <source>
        <strain evidence="8 9">CBS 125763</strain>
    </source>
</reference>
<dbReference type="SUPFAM" id="SSF54373">
    <property type="entry name" value="FAD-linked reductases, C-terminal domain"/>
    <property type="match status" value="1"/>
</dbReference>
<evidence type="ECO:0000256" key="6">
    <source>
        <dbReference type="SAM" id="MobiDB-lite"/>
    </source>
</evidence>
<feature type="binding site" evidence="5">
    <location>
        <position position="772"/>
    </location>
    <ligand>
        <name>Zn(2+)</name>
        <dbReference type="ChEBI" id="CHEBI:29105"/>
    </ligand>
</feature>
<dbReference type="EMBL" id="LVYI01000003">
    <property type="protein sequence ID" value="OAP61916.1"/>
    <property type="molecule type" value="Genomic_DNA"/>
</dbReference>
<dbReference type="InterPro" id="IPR036188">
    <property type="entry name" value="FAD/NAD-bd_sf"/>
</dbReference>
<dbReference type="GO" id="GO:0016740">
    <property type="term" value="F:transferase activity"/>
    <property type="evidence" value="ECO:0007669"/>
    <property type="project" value="UniProtKB-KW"/>
</dbReference>
<dbReference type="InterPro" id="IPR003000">
    <property type="entry name" value="Sirtuin"/>
</dbReference>
<evidence type="ECO:0000313" key="8">
    <source>
        <dbReference type="EMBL" id="OAP61916.1"/>
    </source>
</evidence>
<protein>
    <recommendedName>
        <fullName evidence="7">Deacetylase sirtuin-type domain-containing protein</fullName>
    </recommendedName>
</protein>
<feature type="region of interest" description="Disordered" evidence="6">
    <location>
        <begin position="603"/>
        <end position="629"/>
    </location>
</feature>
<dbReference type="InterPro" id="IPR012132">
    <property type="entry name" value="GMC_OxRdtase"/>
</dbReference>
<evidence type="ECO:0000256" key="5">
    <source>
        <dbReference type="PROSITE-ProRule" id="PRU00236"/>
    </source>
</evidence>
<name>A0A178ZRC2_9EURO</name>
<feature type="binding site" evidence="5">
    <location>
        <position position="769"/>
    </location>
    <ligand>
        <name>Zn(2+)</name>
        <dbReference type="ChEBI" id="CHEBI:29105"/>
    </ligand>
</feature>
<dbReference type="InterPro" id="IPR000172">
    <property type="entry name" value="GMC_OxRdtase_N"/>
</dbReference>
<feature type="domain" description="Deacetylase sirtuin-type" evidence="7">
    <location>
        <begin position="631"/>
        <end position="893"/>
    </location>
</feature>
<feature type="compositionally biased region" description="Basic and acidic residues" evidence="6">
    <location>
        <begin position="945"/>
        <end position="957"/>
    </location>
</feature>
<proteinExistence type="inferred from homology"/>
<dbReference type="RefSeq" id="XP_018695283.1">
    <property type="nucleotide sequence ID" value="XM_018835633.1"/>
</dbReference>
<dbReference type="Gene3D" id="3.40.50.1220">
    <property type="entry name" value="TPP-binding domain"/>
    <property type="match status" value="1"/>
</dbReference>
<dbReference type="Gene3D" id="3.30.560.10">
    <property type="entry name" value="Glucose Oxidase, domain 3"/>
    <property type="match status" value="1"/>
</dbReference>
<keyword evidence="9" id="KW-1185">Reference proteome</keyword>
<dbReference type="GO" id="GO:0070403">
    <property type="term" value="F:NAD+ binding"/>
    <property type="evidence" value="ECO:0007669"/>
    <property type="project" value="InterPro"/>
</dbReference>
<dbReference type="STRING" id="1367422.A0A178ZRC2"/>
<feature type="active site" description="Proton acceptor" evidence="5">
    <location>
        <position position="761"/>
    </location>
</feature>
<evidence type="ECO:0000256" key="2">
    <source>
        <dbReference type="ARBA" id="ARBA00010790"/>
    </source>
</evidence>
<evidence type="ECO:0000259" key="7">
    <source>
        <dbReference type="PROSITE" id="PS50305"/>
    </source>
</evidence>
<dbReference type="Gene3D" id="3.30.1600.10">
    <property type="entry name" value="SIR2/SIRT2 'Small Domain"/>
    <property type="match status" value="1"/>
</dbReference>
<sequence>MAAQGIREEYDIIVAGGGTAACVLAGRLQMADPSLSILIIEEGRDNYEDPTVRTPALFLAHMAPDSTSAVFLPSKPTEQVAGRSIIIPRAAILGGASSINFMMYCRAQAVDFDEWKTEGWTRKEMIPLLKRLETYHTRVTKFDESVHGTSGPINVSLGSWPKSAYSCQFLRAAARCGMPLRDDLQDLETATGFERMHKFISPQGVRQDAAHTYLHPLLHDGAHPNLKVLLHTKVSRILFDDQNRATGVEYVATAPPSSGSPPTPEQGVVRASKLVVICAGALASPAILERSGIGGRDHLEKLGIPVVSELPGVGERYQDHPFIHYAYKASLPEHETLDWFLRNPARVPELMAQRNLVLGTNGLEIFGRWRPQVSEVEKIGNPAMIKLWQEEFVPHPSKPLMLTGSFAGYLGPPTDVPPGQYFTIGNYIPYPRSRGSVHITGRDANAPLEISTGFFEGPGEIDLDVHVWAYKRTREVARRLDCYRGEAPVGHPTFPPSSKAALATLDNSAAEEAGKHGKPLADLEYSAEDDEAIKTCIRERIATAWHYLGSAPMRPREEGGVVDKDLNVYGVSKLKVAAVNTSLLLKVFRYLLAIIGRRRRERHSHPRAGRGTIFDMGNESSTPVDEATPPTTLYARNIEAVAQYIKDKDIKNIVVMTGAGISTSAGIPDFRSPDTGLYANLARLNLPYAEAVFDISYFRNNPYPFYTLAHELYPGKYRPTVTHSFISLLHKKGRLLKLFTQNIDCLEREAGVPGDKIVEAHGSFATQRCIECKTEYPGDRMKEMVQKMEVPRCIRKTCSGLVKPDIVFFGEALPESFHRNRSLPAKADLAIIMGTSLTVQPFASLPSFVREETPRVLINLERVGSIGSRPNDVLLLGDCDEGVRRFADALGWREELEELWASTNPEGNVKEAQEVPPKSKWETLDDEIEKLTKDIDATLKVTAESNERIRAELEKSNSQKPPPSAGPSSDTPTAPTTSSNSGLSHVYPHLKADKPEKPSL</sequence>
<dbReference type="SUPFAM" id="SSF51905">
    <property type="entry name" value="FAD/NAD(P)-binding domain"/>
    <property type="match status" value="1"/>
</dbReference>
<dbReference type="OrthoDB" id="269227at2759"/>
<keyword evidence="5" id="KW-0862">Zinc</keyword>
<feature type="binding site" evidence="5">
    <location>
        <position position="793"/>
    </location>
    <ligand>
        <name>Zn(2+)</name>
        <dbReference type="ChEBI" id="CHEBI:29105"/>
    </ligand>
</feature>
<dbReference type="GeneID" id="30008288"/>
<dbReference type="InterPro" id="IPR007867">
    <property type="entry name" value="GMC_OxRtase_C"/>
</dbReference>
<dbReference type="PROSITE" id="PS50305">
    <property type="entry name" value="SIRTUIN"/>
    <property type="match status" value="1"/>
</dbReference>
<dbReference type="Gene3D" id="3.50.50.60">
    <property type="entry name" value="FAD/NAD(P)-binding domain"/>
    <property type="match status" value="1"/>
</dbReference>
<dbReference type="GO" id="GO:0050660">
    <property type="term" value="F:flavin adenine dinucleotide binding"/>
    <property type="evidence" value="ECO:0007669"/>
    <property type="project" value="InterPro"/>
</dbReference>
<comment type="caution">
    <text evidence="8">The sequence shown here is derived from an EMBL/GenBank/DDBJ whole genome shotgun (WGS) entry which is preliminary data.</text>
</comment>
<evidence type="ECO:0000256" key="3">
    <source>
        <dbReference type="ARBA" id="ARBA00022679"/>
    </source>
</evidence>
<dbReference type="PANTHER" id="PTHR11552">
    <property type="entry name" value="GLUCOSE-METHANOL-CHOLINE GMC OXIDOREDUCTASE"/>
    <property type="match status" value="1"/>
</dbReference>
<comment type="similarity">
    <text evidence="1">Belongs to the sirtuin family. Class I subfamily.</text>
</comment>
<gene>
    <name evidence="8" type="ORF">AYL99_04119</name>
</gene>
<keyword evidence="3" id="KW-0808">Transferase</keyword>
<comment type="similarity">
    <text evidence="2">Belongs to the GMC oxidoreductase family.</text>
</comment>
<evidence type="ECO:0000256" key="4">
    <source>
        <dbReference type="ARBA" id="ARBA00023027"/>
    </source>
</evidence>
<dbReference type="GO" id="GO:0046872">
    <property type="term" value="F:metal ion binding"/>
    <property type="evidence" value="ECO:0007669"/>
    <property type="project" value="UniProtKB-KW"/>
</dbReference>
<dbReference type="PROSITE" id="PS51257">
    <property type="entry name" value="PROKAR_LIPOPROTEIN"/>
    <property type="match status" value="1"/>
</dbReference>
<dbReference type="InterPro" id="IPR029035">
    <property type="entry name" value="DHS-like_NAD/FAD-binding_dom"/>
</dbReference>
<dbReference type="Pfam" id="PF05199">
    <property type="entry name" value="GMC_oxred_C"/>
    <property type="match status" value="1"/>
</dbReference>
<dbReference type="InterPro" id="IPR026591">
    <property type="entry name" value="Sirtuin_cat_small_dom_sf"/>
</dbReference>
<feature type="compositionally biased region" description="Basic and acidic residues" evidence="6">
    <location>
        <begin position="990"/>
        <end position="1000"/>
    </location>
</feature>
<accession>A0A178ZRC2</accession>